<evidence type="ECO:0000313" key="3">
    <source>
        <dbReference type="Proteomes" id="UP001154282"/>
    </source>
</evidence>
<dbReference type="AlphaFoldDB" id="A0AAV0N299"/>
<name>A0AAV0N299_9ROSI</name>
<evidence type="ECO:0000313" key="1">
    <source>
        <dbReference type="EMBL" id="CAI0452501.1"/>
    </source>
</evidence>
<protein>
    <submittedName>
        <fullName evidence="1">Uncharacterized protein</fullName>
    </submittedName>
</protein>
<dbReference type="EMBL" id="CAMGYJ010000009">
    <property type="protein sequence ID" value="CAI0544602.1"/>
    <property type="molecule type" value="Genomic_DNA"/>
</dbReference>
<reference evidence="1" key="1">
    <citation type="submission" date="2022-08" db="EMBL/GenBank/DDBJ databases">
        <authorList>
            <person name="Gutierrez-Valencia J."/>
        </authorList>
    </citation>
    <scope>NUCLEOTIDE SEQUENCE</scope>
</reference>
<organism evidence="1 3">
    <name type="scientific">Linum tenue</name>
    <dbReference type="NCBI Taxonomy" id="586396"/>
    <lineage>
        <taxon>Eukaryota</taxon>
        <taxon>Viridiplantae</taxon>
        <taxon>Streptophyta</taxon>
        <taxon>Embryophyta</taxon>
        <taxon>Tracheophyta</taxon>
        <taxon>Spermatophyta</taxon>
        <taxon>Magnoliopsida</taxon>
        <taxon>eudicotyledons</taxon>
        <taxon>Gunneridae</taxon>
        <taxon>Pentapetalae</taxon>
        <taxon>rosids</taxon>
        <taxon>fabids</taxon>
        <taxon>Malpighiales</taxon>
        <taxon>Linaceae</taxon>
        <taxon>Linum</taxon>
    </lineage>
</organism>
<dbReference type="EMBL" id="CAMGYJ010000007">
    <property type="protein sequence ID" value="CAI0452501.1"/>
    <property type="molecule type" value="Genomic_DNA"/>
</dbReference>
<gene>
    <name evidence="1" type="ORF">LITE_LOCUS31250</name>
    <name evidence="2" type="ORF">LITE_LOCUS43235</name>
</gene>
<keyword evidence="3" id="KW-1185">Reference proteome</keyword>
<comment type="caution">
    <text evidence="1">The sequence shown here is derived from an EMBL/GenBank/DDBJ whole genome shotgun (WGS) entry which is preliminary data.</text>
</comment>
<accession>A0AAV0N299</accession>
<proteinExistence type="predicted"/>
<dbReference type="Proteomes" id="UP001154282">
    <property type="component" value="Unassembled WGS sequence"/>
</dbReference>
<evidence type="ECO:0000313" key="2">
    <source>
        <dbReference type="EMBL" id="CAI0544602.1"/>
    </source>
</evidence>
<sequence length="44" mass="4907">MAEAIRFPAHFPSLSQILSFPSSPRLTAGTRWNPELSRALAAFY</sequence>